<dbReference type="AlphaFoldDB" id="A0A1U7HHJ7"/>
<evidence type="ECO:0000313" key="2">
    <source>
        <dbReference type="EMBL" id="OKH23029.1"/>
    </source>
</evidence>
<dbReference type="PANTHER" id="PTHR45947:SF3">
    <property type="entry name" value="SULFOQUINOVOSYL TRANSFERASE SQD2"/>
    <property type="match status" value="1"/>
</dbReference>
<dbReference type="GO" id="GO:0016757">
    <property type="term" value="F:glycosyltransferase activity"/>
    <property type="evidence" value="ECO:0007669"/>
    <property type="project" value="InterPro"/>
</dbReference>
<dbReference type="Gene3D" id="3.40.50.2000">
    <property type="entry name" value="Glycogen Phosphorylase B"/>
    <property type="match status" value="2"/>
</dbReference>
<dbReference type="CDD" id="cd03801">
    <property type="entry name" value="GT4_PimA-like"/>
    <property type="match status" value="1"/>
</dbReference>
<accession>A0A1U7HHJ7</accession>
<dbReference type="SUPFAM" id="SSF53756">
    <property type="entry name" value="UDP-Glycosyltransferase/glycogen phosphorylase"/>
    <property type="match status" value="1"/>
</dbReference>
<evidence type="ECO:0000313" key="3">
    <source>
        <dbReference type="Proteomes" id="UP000186868"/>
    </source>
</evidence>
<dbReference type="EMBL" id="MRCB01000011">
    <property type="protein sequence ID" value="OKH23029.1"/>
    <property type="molecule type" value="Genomic_DNA"/>
</dbReference>
<keyword evidence="3" id="KW-1185">Reference proteome</keyword>
<protein>
    <submittedName>
        <fullName evidence="2">Glycosyl transferase group 1</fullName>
    </submittedName>
</protein>
<keyword evidence="2" id="KW-0808">Transferase</keyword>
<evidence type="ECO:0000259" key="1">
    <source>
        <dbReference type="Pfam" id="PF00534"/>
    </source>
</evidence>
<dbReference type="InterPro" id="IPR001296">
    <property type="entry name" value="Glyco_trans_1"/>
</dbReference>
<feature type="domain" description="Glycosyl transferase family 1" evidence="1">
    <location>
        <begin position="197"/>
        <end position="357"/>
    </location>
</feature>
<dbReference type="PANTHER" id="PTHR45947">
    <property type="entry name" value="SULFOQUINOVOSYL TRANSFERASE SQD2"/>
    <property type="match status" value="1"/>
</dbReference>
<dbReference type="OrthoDB" id="9806653at2"/>
<gene>
    <name evidence="2" type="ORF">NIES593_11245</name>
</gene>
<name>A0A1U7HHJ7_9CYAN</name>
<dbReference type="InterPro" id="IPR050194">
    <property type="entry name" value="Glycosyltransferase_grp1"/>
</dbReference>
<dbReference type="Proteomes" id="UP000186868">
    <property type="component" value="Unassembled WGS sequence"/>
</dbReference>
<comment type="caution">
    <text evidence="2">The sequence shown here is derived from an EMBL/GenBank/DDBJ whole genome shotgun (WGS) entry which is preliminary data.</text>
</comment>
<dbReference type="STRING" id="1921803.NIES593_11245"/>
<sequence length="411" mass="46358">MMDFPLRVLFVSHAYVVGVNQGKLNAIANTGKAKVGLLAPSNWKAVEWNRIIEVEKPYPNLQIYSSPVFFSGRVGAHFYNPRAIWQVLNDFQPDIVQVEEEAFSLTSFEIAVWSKLTGKPMVVFGWENMERRLPLPRWWICQFVLDVASAIIPGNQDGATIVQRWGYQGLLEVMPQIGVDDRFFAPRGRKTSEISEDSDRELRIGYLGRITLSKGIDLIFAAVRQLRERGLNCQVILCGSGGDETILKQQAQELQVADLVTWRGAVRHEQTPEEIAKFDVLVLPSRTTATWKEQFGHVLIEAMAMGVPVVGSSSGEIPNVIGRADLIFQEENAAELAAILERAIREPDWRQEVAHYGMQRVSQLYTHERIAERLLNLWQTVLSQRYGQISNELDEAILSEPSNAILEDSQA</sequence>
<proteinExistence type="predicted"/>
<dbReference type="Pfam" id="PF00534">
    <property type="entry name" value="Glycos_transf_1"/>
    <property type="match status" value="1"/>
</dbReference>
<reference evidence="2 3" key="1">
    <citation type="submission" date="2016-11" db="EMBL/GenBank/DDBJ databases">
        <title>Draft Genome Sequences of Nine Cyanobacterial Strains from Diverse Habitats.</title>
        <authorList>
            <person name="Zhu T."/>
            <person name="Hou S."/>
            <person name="Lu X."/>
            <person name="Hess W.R."/>
        </authorList>
    </citation>
    <scope>NUCLEOTIDE SEQUENCE [LARGE SCALE GENOMIC DNA]</scope>
    <source>
        <strain evidence="2 3">NIES-593</strain>
    </source>
</reference>
<dbReference type="RefSeq" id="WP_073599661.1">
    <property type="nucleotide sequence ID" value="NZ_MRCB01000011.1"/>
</dbReference>
<organism evidence="2 3">
    <name type="scientific">Hydrococcus rivularis NIES-593</name>
    <dbReference type="NCBI Taxonomy" id="1921803"/>
    <lineage>
        <taxon>Bacteria</taxon>
        <taxon>Bacillati</taxon>
        <taxon>Cyanobacteriota</taxon>
        <taxon>Cyanophyceae</taxon>
        <taxon>Pleurocapsales</taxon>
        <taxon>Hydrococcaceae</taxon>
        <taxon>Hydrococcus</taxon>
    </lineage>
</organism>